<name>A0A2K1P3A0_9BACT</name>
<keyword evidence="5 7" id="KW-1133">Transmembrane helix</keyword>
<feature type="transmembrane region" description="Helical" evidence="7">
    <location>
        <begin position="247"/>
        <end position="270"/>
    </location>
</feature>
<proteinExistence type="inferred from homology"/>
<dbReference type="Proteomes" id="UP000236434">
    <property type="component" value="Unassembled WGS sequence"/>
</dbReference>
<reference evidence="9 10" key="1">
    <citation type="submission" date="2013-12" db="EMBL/GenBank/DDBJ databases">
        <title>Comparative genomics of Petrotoga isolates.</title>
        <authorList>
            <person name="Nesbo C.L."/>
            <person name="Charchuk R."/>
            <person name="Chow K."/>
        </authorList>
    </citation>
    <scope>NUCLEOTIDE SEQUENCE [LARGE SCALE GENOMIC DNA]</scope>
    <source>
        <strain evidence="9 10">DSM 13574</strain>
    </source>
</reference>
<dbReference type="CDD" id="cd06261">
    <property type="entry name" value="TM_PBP2"/>
    <property type="match status" value="1"/>
</dbReference>
<feature type="transmembrane region" description="Helical" evidence="7">
    <location>
        <begin position="151"/>
        <end position="170"/>
    </location>
</feature>
<evidence type="ECO:0000313" key="10">
    <source>
        <dbReference type="Proteomes" id="UP000236434"/>
    </source>
</evidence>
<feature type="transmembrane region" description="Helical" evidence="7">
    <location>
        <begin position="191"/>
        <end position="214"/>
    </location>
</feature>
<dbReference type="InterPro" id="IPR035906">
    <property type="entry name" value="MetI-like_sf"/>
</dbReference>
<dbReference type="PROSITE" id="PS50928">
    <property type="entry name" value="ABC_TM1"/>
    <property type="match status" value="1"/>
</dbReference>
<keyword evidence="2 7" id="KW-0813">Transport</keyword>
<dbReference type="InterPro" id="IPR000515">
    <property type="entry name" value="MetI-like"/>
</dbReference>
<comment type="similarity">
    <text evidence="7">Belongs to the binding-protein-dependent transport system permease family.</text>
</comment>
<accession>A0A2K1P3A0</accession>
<dbReference type="SUPFAM" id="SSF161098">
    <property type="entry name" value="MetI-like"/>
    <property type="match status" value="1"/>
</dbReference>
<gene>
    <name evidence="9" type="ORF">X929_03415</name>
</gene>
<dbReference type="GO" id="GO:0055085">
    <property type="term" value="P:transmembrane transport"/>
    <property type="evidence" value="ECO:0007669"/>
    <property type="project" value="InterPro"/>
</dbReference>
<dbReference type="GO" id="GO:0005886">
    <property type="term" value="C:plasma membrane"/>
    <property type="evidence" value="ECO:0007669"/>
    <property type="project" value="UniProtKB-SubCell"/>
</dbReference>
<comment type="caution">
    <text evidence="9">The sequence shown here is derived from an EMBL/GenBank/DDBJ whole genome shotgun (WGS) entry which is preliminary data.</text>
</comment>
<evidence type="ECO:0000313" key="9">
    <source>
        <dbReference type="EMBL" id="PNR97263.1"/>
    </source>
</evidence>
<dbReference type="Gene3D" id="1.10.3720.10">
    <property type="entry name" value="MetI-like"/>
    <property type="match status" value="1"/>
</dbReference>
<dbReference type="Pfam" id="PF00528">
    <property type="entry name" value="BPD_transp_1"/>
    <property type="match status" value="1"/>
</dbReference>
<evidence type="ECO:0000256" key="6">
    <source>
        <dbReference type="ARBA" id="ARBA00023136"/>
    </source>
</evidence>
<evidence type="ECO:0000256" key="3">
    <source>
        <dbReference type="ARBA" id="ARBA00022475"/>
    </source>
</evidence>
<evidence type="ECO:0000256" key="4">
    <source>
        <dbReference type="ARBA" id="ARBA00022692"/>
    </source>
</evidence>
<comment type="subcellular location">
    <subcellularLocation>
        <location evidence="1 7">Cell membrane</location>
        <topology evidence="1 7">Multi-pass membrane protein</topology>
    </subcellularLocation>
</comment>
<dbReference type="PANTHER" id="PTHR43744:SF8">
    <property type="entry name" value="SN-GLYCEROL-3-PHOSPHATE TRANSPORT SYSTEM PERMEASE PROTEIN UGPE"/>
    <property type="match status" value="1"/>
</dbReference>
<sequence>MMRQRSRKRMIIINRIISYILMIILAIFFLFPLLYMISVSLNPSEIDIVNQMSSIKGFIPTTISIENFKDVFDRMPFQRFLFNSVLIVGTTIIAGLIVNSMMAYGLARFSFKGRKMLVSIIVALIIIPFEAIAIPLLLITNKMGWLDSYQVQIIPFIANPLYIFLLYQFFINFPKDLEEAALIDGAGWFKIYWKIVLPLSRPVLASVAILHFLMQWGSFLWPLMVTRGYTYRPLTVAMQTFFGQAPIYWGDIMAFATMMTIPVIILFIFLQNQFVKSVATTGIK</sequence>
<organism evidence="9 10">
    <name type="scientific">Petrotoga olearia DSM 13574</name>
    <dbReference type="NCBI Taxonomy" id="1122955"/>
    <lineage>
        <taxon>Bacteria</taxon>
        <taxon>Thermotogati</taxon>
        <taxon>Thermotogota</taxon>
        <taxon>Thermotogae</taxon>
        <taxon>Petrotogales</taxon>
        <taxon>Petrotogaceae</taxon>
        <taxon>Petrotoga</taxon>
    </lineage>
</organism>
<feature type="transmembrane region" description="Helical" evidence="7">
    <location>
        <begin position="12"/>
        <end position="37"/>
    </location>
</feature>
<feature type="transmembrane region" description="Helical" evidence="7">
    <location>
        <begin position="80"/>
        <end position="104"/>
    </location>
</feature>
<evidence type="ECO:0000256" key="1">
    <source>
        <dbReference type="ARBA" id="ARBA00004651"/>
    </source>
</evidence>
<evidence type="ECO:0000256" key="2">
    <source>
        <dbReference type="ARBA" id="ARBA00022448"/>
    </source>
</evidence>
<keyword evidence="6 7" id="KW-0472">Membrane</keyword>
<protein>
    <submittedName>
        <fullName evidence="9">Sugar ABC transporter permease</fullName>
    </submittedName>
</protein>
<feature type="transmembrane region" description="Helical" evidence="7">
    <location>
        <begin position="116"/>
        <end position="139"/>
    </location>
</feature>
<dbReference type="AlphaFoldDB" id="A0A2K1P3A0"/>
<dbReference type="OrthoDB" id="9787837at2"/>
<evidence type="ECO:0000256" key="5">
    <source>
        <dbReference type="ARBA" id="ARBA00022989"/>
    </source>
</evidence>
<evidence type="ECO:0000256" key="7">
    <source>
        <dbReference type="RuleBase" id="RU363032"/>
    </source>
</evidence>
<evidence type="ECO:0000259" key="8">
    <source>
        <dbReference type="PROSITE" id="PS50928"/>
    </source>
</evidence>
<keyword evidence="4 7" id="KW-0812">Transmembrane</keyword>
<keyword evidence="3" id="KW-1003">Cell membrane</keyword>
<dbReference type="EMBL" id="AZRL01000006">
    <property type="protein sequence ID" value="PNR97263.1"/>
    <property type="molecule type" value="Genomic_DNA"/>
</dbReference>
<feature type="domain" description="ABC transmembrane type-1" evidence="8">
    <location>
        <begin position="81"/>
        <end position="270"/>
    </location>
</feature>
<dbReference type="PANTHER" id="PTHR43744">
    <property type="entry name" value="ABC TRANSPORTER PERMEASE PROTEIN MG189-RELATED-RELATED"/>
    <property type="match status" value="1"/>
</dbReference>